<dbReference type="Proteomes" id="UP001056012">
    <property type="component" value="Chromosome 3"/>
</dbReference>
<dbReference type="AlphaFoldDB" id="A0A9Q8Z881"/>
<evidence type="ECO:0000313" key="3">
    <source>
        <dbReference type="Proteomes" id="UP001056012"/>
    </source>
</evidence>
<reference evidence="2" key="1">
    <citation type="submission" date="2021-12" db="EMBL/GenBank/DDBJ databases">
        <title>Curvularia clavata genome.</title>
        <authorList>
            <person name="Cao Y."/>
        </authorList>
    </citation>
    <scope>NUCLEOTIDE SEQUENCE</scope>
    <source>
        <strain evidence="2">Yc1106</strain>
    </source>
</reference>
<keyword evidence="3" id="KW-1185">Reference proteome</keyword>
<protein>
    <submittedName>
        <fullName evidence="2">Uncharacterized protein</fullName>
    </submittedName>
</protein>
<dbReference type="VEuPathDB" id="FungiDB:yc1106_03973"/>
<evidence type="ECO:0000313" key="2">
    <source>
        <dbReference type="EMBL" id="USP76699.1"/>
    </source>
</evidence>
<feature type="compositionally biased region" description="Polar residues" evidence="1">
    <location>
        <begin position="412"/>
        <end position="422"/>
    </location>
</feature>
<gene>
    <name evidence="2" type="ORF">yc1106_03973</name>
</gene>
<name>A0A9Q8Z881_CURCL</name>
<dbReference type="PANTHER" id="PTHR35152">
    <property type="entry name" value="DOMAIN SIGNALLING PROTEIN, PUTATIVE (AFU_ORTHOLOGUE AFUA_5G11310)-RELATED"/>
    <property type="match status" value="1"/>
</dbReference>
<evidence type="ECO:0000256" key="1">
    <source>
        <dbReference type="SAM" id="MobiDB-lite"/>
    </source>
</evidence>
<organism evidence="2 3">
    <name type="scientific">Curvularia clavata</name>
    <dbReference type="NCBI Taxonomy" id="95742"/>
    <lineage>
        <taxon>Eukaryota</taxon>
        <taxon>Fungi</taxon>
        <taxon>Dikarya</taxon>
        <taxon>Ascomycota</taxon>
        <taxon>Pezizomycotina</taxon>
        <taxon>Dothideomycetes</taxon>
        <taxon>Pleosporomycetidae</taxon>
        <taxon>Pleosporales</taxon>
        <taxon>Pleosporineae</taxon>
        <taxon>Pleosporaceae</taxon>
        <taxon>Curvularia</taxon>
    </lineage>
</organism>
<sequence>MVQQVILAVALFDEAGSLLVDKIGLMPCQTLTDDFNQIALDDEFNTSHPVFQWIFRVTRNWSGISDLIPSMHGHLQSAGRIRNSHCEINDSVRATNFRELFCITAESIAASLNMSLENLGCLYEDVLTIGTTMKYDTTRMSARLGTATPEIKAAINNLELGKITPTVFGKGQMLLLTKTVDNTEAHRLQQLGYRFADVEQVSDNLARSFQMPCGDVEYLMARLHAFSKRQHRVPKKGTYLASFLIQPKPGMKDIDVVVWRANPGRLPMIKLDEDQLEGRQLELLSTFDGLTLDKCLAQIKRSSKLGTGDTAFMQKFRNGIESLLRECPEETLRSARFSAQQLDMVHGQTQFSEAKVFAFCGIKEIYIQSLQSLTLKTIPFSFFNTYLRSQPECVDHDALVKRNRDEFGPVQQARSGAATPTSLGAGRPKNLRKKQSSLSVRSWNAETGSVESRANYRLTRSLTAVSAHLWSGMVMTSIMNISSADCKSDGKGDANMMNKECQTLADRLMFITTSFRGSHSSQGSFRLGVQN</sequence>
<dbReference type="OrthoDB" id="264015at2759"/>
<accession>A0A9Q8Z881</accession>
<proteinExistence type="predicted"/>
<feature type="region of interest" description="Disordered" evidence="1">
    <location>
        <begin position="409"/>
        <end position="438"/>
    </location>
</feature>
<dbReference type="EMBL" id="CP089276">
    <property type="protein sequence ID" value="USP76699.1"/>
    <property type="molecule type" value="Genomic_DNA"/>
</dbReference>
<dbReference type="PANTHER" id="PTHR35152:SF1">
    <property type="entry name" value="DOMAIN SIGNALLING PROTEIN, PUTATIVE (AFU_ORTHOLOGUE AFUA_5G11310)-RELATED"/>
    <property type="match status" value="1"/>
</dbReference>